<organism evidence="9 10">
    <name type="scientific">Pseudoflavonifractor hominis</name>
    <dbReference type="NCBI Taxonomy" id="2763059"/>
    <lineage>
        <taxon>Bacteria</taxon>
        <taxon>Bacillati</taxon>
        <taxon>Bacillota</taxon>
        <taxon>Clostridia</taxon>
        <taxon>Eubacteriales</taxon>
        <taxon>Oscillospiraceae</taxon>
        <taxon>Pseudoflavonifractor</taxon>
    </lineage>
</organism>
<keyword evidence="4 8" id="KW-0812">Transmembrane</keyword>
<keyword evidence="5 8" id="KW-1133">Transmembrane helix</keyword>
<feature type="region of interest" description="Disordered" evidence="7">
    <location>
        <begin position="353"/>
        <end position="377"/>
    </location>
</feature>
<feature type="transmembrane region" description="Helical" evidence="8">
    <location>
        <begin position="113"/>
        <end position="130"/>
    </location>
</feature>
<dbReference type="PANTHER" id="PTHR22926">
    <property type="entry name" value="PHOSPHO-N-ACETYLMURAMOYL-PENTAPEPTIDE-TRANSFERASE"/>
    <property type="match status" value="1"/>
</dbReference>
<dbReference type="InterPro" id="IPR000715">
    <property type="entry name" value="Glycosyl_transferase_4"/>
</dbReference>
<dbReference type="EMBL" id="JACOPR010000015">
    <property type="protein sequence ID" value="MBC5732025.1"/>
    <property type="molecule type" value="Genomic_DNA"/>
</dbReference>
<reference evidence="9 10" key="1">
    <citation type="submission" date="2020-08" db="EMBL/GenBank/DDBJ databases">
        <title>Genome public.</title>
        <authorList>
            <person name="Liu C."/>
            <person name="Sun Q."/>
        </authorList>
    </citation>
    <scope>NUCLEOTIDE SEQUENCE [LARGE SCALE GENOMIC DNA]</scope>
    <source>
        <strain evidence="9 10">New-38</strain>
    </source>
</reference>
<dbReference type="CDD" id="cd06853">
    <property type="entry name" value="GT_WecA_like"/>
    <property type="match status" value="1"/>
</dbReference>
<proteinExistence type="predicted"/>
<dbReference type="InterPro" id="IPR018480">
    <property type="entry name" value="PNAcMuramoyl-5peptid_Trfase_CS"/>
</dbReference>
<feature type="transmembrane region" description="Helical" evidence="8">
    <location>
        <begin position="248"/>
        <end position="273"/>
    </location>
</feature>
<evidence type="ECO:0000313" key="9">
    <source>
        <dbReference type="EMBL" id="MBC5732025.1"/>
    </source>
</evidence>
<feature type="transmembrane region" description="Helical" evidence="8">
    <location>
        <begin position="223"/>
        <end position="242"/>
    </location>
</feature>
<evidence type="ECO:0000256" key="5">
    <source>
        <dbReference type="ARBA" id="ARBA00022989"/>
    </source>
</evidence>
<feature type="transmembrane region" description="Helical" evidence="8">
    <location>
        <begin position="150"/>
        <end position="168"/>
    </location>
</feature>
<feature type="transmembrane region" description="Helical" evidence="8">
    <location>
        <begin position="304"/>
        <end position="325"/>
    </location>
</feature>
<accession>A0ABR7HWY4</accession>
<evidence type="ECO:0000256" key="4">
    <source>
        <dbReference type="ARBA" id="ARBA00022692"/>
    </source>
</evidence>
<feature type="transmembrane region" description="Helical" evidence="8">
    <location>
        <begin position="81"/>
        <end position="101"/>
    </location>
</feature>
<sequence length="377" mass="40236">MPMSIETIGVVAGALITAFLVALITTPIVKSLAQKWGAVDVPKDGRRMHDHPIPRMGGLAIFLGFLLSVILFIPFVQTDGLGMQLQGMLLGAVIIVVLGILDDIYALPALPKLIVQIVAAVIAVCSGNVIETISNPNIFSNDLYWELGWLSIPVTVIWIVAVTNAVNLIDGLDGLACGVSTISSMTVLVIALTVAEPTVAVLMACLAGGCIGFLPYNTNPAKIFMGDTGSTFLGYVLAVVSIQGLFKYYTLISFVVPFLMLGLPIFDTCFAFIRRIAHGQSPMHADRSHIHHRLIDMGLNQKQAVAVLYVISAILGLSAVVLTTIGSLRAMLLLFAMCIAGSMSIMLVLRGGEKKPGGEPPAAPKKEDKEEQEENKK</sequence>
<keyword evidence="6 8" id="KW-0472">Membrane</keyword>
<keyword evidence="2" id="KW-1003">Cell membrane</keyword>
<comment type="subcellular location">
    <subcellularLocation>
        <location evidence="1">Cell membrane</location>
        <topology evidence="1">Multi-pass membrane protein</topology>
    </subcellularLocation>
</comment>
<evidence type="ECO:0000256" key="2">
    <source>
        <dbReference type="ARBA" id="ARBA00022475"/>
    </source>
</evidence>
<comment type="caution">
    <text evidence="9">The sequence shown here is derived from an EMBL/GenBank/DDBJ whole genome shotgun (WGS) entry which is preliminary data.</text>
</comment>
<gene>
    <name evidence="9" type="ORF">H8S34_14510</name>
</gene>
<keyword evidence="10" id="KW-1185">Reference proteome</keyword>
<feature type="transmembrane region" description="Helical" evidence="8">
    <location>
        <begin position="331"/>
        <end position="349"/>
    </location>
</feature>
<evidence type="ECO:0000313" key="10">
    <source>
        <dbReference type="Proteomes" id="UP000660021"/>
    </source>
</evidence>
<dbReference type="GO" id="GO:0016740">
    <property type="term" value="F:transferase activity"/>
    <property type="evidence" value="ECO:0007669"/>
    <property type="project" value="UniProtKB-KW"/>
</dbReference>
<feature type="transmembrane region" description="Helical" evidence="8">
    <location>
        <begin position="56"/>
        <end position="75"/>
    </location>
</feature>
<name>A0ABR7HWY4_9FIRM</name>
<dbReference type="RefSeq" id="WP_101693306.1">
    <property type="nucleotide sequence ID" value="NZ_JACOPR010000015.1"/>
</dbReference>
<evidence type="ECO:0000256" key="8">
    <source>
        <dbReference type="SAM" id="Phobius"/>
    </source>
</evidence>
<dbReference type="PROSITE" id="PS01348">
    <property type="entry name" value="MRAY_2"/>
    <property type="match status" value="1"/>
</dbReference>
<evidence type="ECO:0000256" key="1">
    <source>
        <dbReference type="ARBA" id="ARBA00004651"/>
    </source>
</evidence>
<evidence type="ECO:0000256" key="7">
    <source>
        <dbReference type="SAM" id="MobiDB-lite"/>
    </source>
</evidence>
<dbReference type="Pfam" id="PF00953">
    <property type="entry name" value="Glycos_transf_4"/>
    <property type="match status" value="1"/>
</dbReference>
<protein>
    <submittedName>
        <fullName evidence="9">Undecaprenyl/decaprenyl-phosphate alpha-N-acetylglucosaminyl 1-phosphate transferase</fullName>
    </submittedName>
</protein>
<feature type="transmembrane region" description="Helical" evidence="8">
    <location>
        <begin position="199"/>
        <end position="216"/>
    </location>
</feature>
<feature type="transmembrane region" description="Helical" evidence="8">
    <location>
        <begin position="6"/>
        <end position="25"/>
    </location>
</feature>
<keyword evidence="3 9" id="KW-0808">Transferase</keyword>
<dbReference type="PANTHER" id="PTHR22926:SF3">
    <property type="entry name" value="UNDECAPRENYL-PHOSPHATE ALPHA-N-ACETYLGLUCOSAMINYL 1-PHOSPHATE TRANSFERASE"/>
    <property type="match status" value="1"/>
</dbReference>
<dbReference type="Proteomes" id="UP000660021">
    <property type="component" value="Unassembled WGS sequence"/>
</dbReference>
<feature type="compositionally biased region" description="Basic and acidic residues" evidence="7">
    <location>
        <begin position="364"/>
        <end position="377"/>
    </location>
</feature>
<evidence type="ECO:0000256" key="6">
    <source>
        <dbReference type="ARBA" id="ARBA00023136"/>
    </source>
</evidence>
<evidence type="ECO:0000256" key="3">
    <source>
        <dbReference type="ARBA" id="ARBA00022679"/>
    </source>
</evidence>